<dbReference type="GO" id="GO:0003677">
    <property type="term" value="F:DNA binding"/>
    <property type="evidence" value="ECO:0007669"/>
    <property type="project" value="InterPro"/>
</dbReference>
<dbReference type="Gene3D" id="1.10.443.10">
    <property type="entry name" value="Intergrase catalytic core"/>
    <property type="match status" value="1"/>
</dbReference>
<dbReference type="GO" id="GO:0006310">
    <property type="term" value="P:DNA recombination"/>
    <property type="evidence" value="ECO:0007669"/>
    <property type="project" value="UniProtKB-KW"/>
</dbReference>
<feature type="region of interest" description="Disordered" evidence="2">
    <location>
        <begin position="521"/>
        <end position="551"/>
    </location>
</feature>
<organism evidence="3 4">
    <name type="scientific">Streptomyces telluris</name>
    <dbReference type="NCBI Taxonomy" id="2720021"/>
    <lineage>
        <taxon>Bacteria</taxon>
        <taxon>Bacillati</taxon>
        <taxon>Actinomycetota</taxon>
        <taxon>Actinomycetes</taxon>
        <taxon>Kitasatosporales</taxon>
        <taxon>Streptomycetaceae</taxon>
        <taxon>Streptomyces</taxon>
    </lineage>
</organism>
<dbReference type="RefSeq" id="WP_256791817.1">
    <property type="nucleotide sequence ID" value="NZ_JANIID010000064.1"/>
</dbReference>
<protein>
    <recommendedName>
        <fullName evidence="5">Integrase</fullName>
    </recommendedName>
</protein>
<keyword evidence="4" id="KW-1185">Reference proteome</keyword>
<feature type="region of interest" description="Disordered" evidence="2">
    <location>
        <begin position="106"/>
        <end position="135"/>
    </location>
</feature>
<gene>
    <name evidence="3" type="ORF">NQU55_35520</name>
</gene>
<name>A0A9X2LNC1_9ACTN</name>
<evidence type="ECO:0000313" key="4">
    <source>
        <dbReference type="Proteomes" id="UP001142374"/>
    </source>
</evidence>
<comment type="caution">
    <text evidence="3">The sequence shown here is derived from an EMBL/GenBank/DDBJ whole genome shotgun (WGS) entry which is preliminary data.</text>
</comment>
<proteinExistence type="predicted"/>
<dbReference type="Proteomes" id="UP001142374">
    <property type="component" value="Unassembled WGS sequence"/>
</dbReference>
<accession>A0A9X2LNC1</accession>
<evidence type="ECO:0000313" key="3">
    <source>
        <dbReference type="EMBL" id="MCQ8775026.1"/>
    </source>
</evidence>
<dbReference type="GO" id="GO:0015074">
    <property type="term" value="P:DNA integration"/>
    <property type="evidence" value="ECO:0007669"/>
    <property type="project" value="InterPro"/>
</dbReference>
<dbReference type="InterPro" id="IPR011010">
    <property type="entry name" value="DNA_brk_join_enz"/>
</dbReference>
<dbReference type="AlphaFoldDB" id="A0A9X2LNC1"/>
<dbReference type="SUPFAM" id="SSF56349">
    <property type="entry name" value="DNA breaking-rejoining enzymes"/>
    <property type="match status" value="1"/>
</dbReference>
<evidence type="ECO:0008006" key="5">
    <source>
        <dbReference type="Google" id="ProtNLM"/>
    </source>
</evidence>
<sequence>MARFPKGYVKPTSSCPGCLAWGDFRGRLCHTCYMFGRGHDAAECTGCRRVQPLKWNYCRLCWCQARLSAKTADGHPSDEADVRERLAAVRHHQLFFVQMHYRRRPTTTARRKGGRREAPRKPPPAPALRPDPGWRQPPLFEQIPRNFGRLDPADADLASPWLAWAKYLAHRFAEARGWGRNIRFAVNRGLAVVLTGHVDGDVIRHTEIFSPLRALDLPVGHIVTVLEEMGIFEDDSEPSFERWLVGRLEGLAPGIRSETERWTRVLRDGGPRSLPRREGTVWLSLNQARPALLEWSNRYDHLREVTRDDVLTYVKTLHGHHRRDQLVALRSLFTWAKRQGLIFRNPTSRIRVGQNEYGVLQPLLPEQVERSVAAVTTPAARLVLALAAVHAARVAQIATLMLDDVDLGNRRLTIAGRARPLDDLTLKLLADWLGYRRRRWPNTANLHLLINKKTANTTDRASNHWISAPLRGQDATLERLRVDRQLEEAMVHGPDPLHLAEVFGLDEKTAMRYADSARALLEQAAETSPSGLTTNPRAQPPESGNPPVGSR</sequence>
<dbReference type="InterPro" id="IPR013762">
    <property type="entry name" value="Integrase-like_cat_sf"/>
</dbReference>
<feature type="compositionally biased region" description="Polar residues" evidence="2">
    <location>
        <begin position="525"/>
        <end position="537"/>
    </location>
</feature>
<keyword evidence="1" id="KW-0233">DNA recombination</keyword>
<reference evidence="3" key="1">
    <citation type="submission" date="2022-06" db="EMBL/GenBank/DDBJ databases">
        <title>WGS of actinobacteria.</title>
        <authorList>
            <person name="Thawai C."/>
        </authorList>
    </citation>
    <scope>NUCLEOTIDE SEQUENCE</scope>
    <source>
        <strain evidence="3">AA8</strain>
    </source>
</reference>
<evidence type="ECO:0000256" key="2">
    <source>
        <dbReference type="SAM" id="MobiDB-lite"/>
    </source>
</evidence>
<evidence type="ECO:0000256" key="1">
    <source>
        <dbReference type="ARBA" id="ARBA00023172"/>
    </source>
</evidence>
<dbReference type="EMBL" id="JANIID010000064">
    <property type="protein sequence ID" value="MCQ8775026.1"/>
    <property type="molecule type" value="Genomic_DNA"/>
</dbReference>